<dbReference type="InParanoid" id="Q24CZ1"/>
<accession>Q24CZ1</accession>
<dbReference type="InterPro" id="IPR001611">
    <property type="entry name" value="Leu-rich_rpt"/>
</dbReference>
<feature type="coiled-coil region" evidence="2">
    <location>
        <begin position="666"/>
        <end position="785"/>
    </location>
</feature>
<feature type="compositionally biased region" description="Polar residues" evidence="3">
    <location>
        <begin position="92"/>
        <end position="101"/>
    </location>
</feature>
<dbReference type="GeneID" id="7837446"/>
<dbReference type="RefSeq" id="XP_001025862.2">
    <property type="nucleotide sequence ID" value="XM_001025862.2"/>
</dbReference>
<dbReference type="Pfam" id="PF13516">
    <property type="entry name" value="LRR_6"/>
    <property type="match status" value="5"/>
</dbReference>
<dbReference type="EMBL" id="GG662338">
    <property type="protein sequence ID" value="EAS05617.2"/>
    <property type="molecule type" value="Genomic_DNA"/>
</dbReference>
<dbReference type="InterPro" id="IPR052201">
    <property type="entry name" value="LRR-containing_regulator"/>
</dbReference>
<dbReference type="SUPFAM" id="SSF52047">
    <property type="entry name" value="RNI-like"/>
    <property type="match status" value="1"/>
</dbReference>
<dbReference type="Gene3D" id="3.80.10.10">
    <property type="entry name" value="Ribonuclease Inhibitor"/>
    <property type="match status" value="3"/>
</dbReference>
<dbReference type="KEGG" id="tet:TTHERM_00713100"/>
<dbReference type="PANTHER" id="PTHR24111">
    <property type="entry name" value="LEUCINE-RICH REPEAT-CONTAINING PROTEIN 34"/>
    <property type="match status" value="1"/>
</dbReference>
<organism evidence="4 5">
    <name type="scientific">Tetrahymena thermophila (strain SB210)</name>
    <dbReference type="NCBI Taxonomy" id="312017"/>
    <lineage>
        <taxon>Eukaryota</taxon>
        <taxon>Sar</taxon>
        <taxon>Alveolata</taxon>
        <taxon>Ciliophora</taxon>
        <taxon>Intramacronucleata</taxon>
        <taxon>Oligohymenophorea</taxon>
        <taxon>Hymenostomatida</taxon>
        <taxon>Tetrahymenina</taxon>
        <taxon>Tetrahymenidae</taxon>
        <taxon>Tetrahymena</taxon>
    </lineage>
</organism>
<dbReference type="Proteomes" id="UP000009168">
    <property type="component" value="Unassembled WGS sequence"/>
</dbReference>
<dbReference type="OrthoDB" id="292937at2759"/>
<feature type="region of interest" description="Disordered" evidence="3">
    <location>
        <begin position="839"/>
        <end position="909"/>
    </location>
</feature>
<keyword evidence="2" id="KW-0175">Coiled coil</keyword>
<feature type="region of interest" description="Disordered" evidence="3">
    <location>
        <begin position="14"/>
        <end position="101"/>
    </location>
</feature>
<evidence type="ECO:0000313" key="4">
    <source>
        <dbReference type="EMBL" id="EAS05617.2"/>
    </source>
</evidence>
<protein>
    <recommendedName>
        <fullName evidence="6">Kinase domain protein</fullName>
    </recommendedName>
</protein>
<feature type="coiled-coil region" evidence="2">
    <location>
        <begin position="811"/>
        <end position="838"/>
    </location>
</feature>
<reference evidence="5" key="1">
    <citation type="journal article" date="2006" name="PLoS Biol.">
        <title>Macronuclear genome sequence of the ciliate Tetrahymena thermophila, a model eukaryote.</title>
        <authorList>
            <person name="Eisen J.A."/>
            <person name="Coyne R.S."/>
            <person name="Wu M."/>
            <person name="Wu D."/>
            <person name="Thiagarajan M."/>
            <person name="Wortman J.R."/>
            <person name="Badger J.H."/>
            <person name="Ren Q."/>
            <person name="Amedeo P."/>
            <person name="Jones K.M."/>
            <person name="Tallon L.J."/>
            <person name="Delcher A.L."/>
            <person name="Salzberg S.L."/>
            <person name="Silva J.C."/>
            <person name="Haas B.J."/>
            <person name="Majoros W.H."/>
            <person name="Farzad M."/>
            <person name="Carlton J.M."/>
            <person name="Smith R.K. Jr."/>
            <person name="Garg J."/>
            <person name="Pearlman R.E."/>
            <person name="Karrer K.M."/>
            <person name="Sun L."/>
            <person name="Manning G."/>
            <person name="Elde N.C."/>
            <person name="Turkewitz A.P."/>
            <person name="Asai D.J."/>
            <person name="Wilkes D.E."/>
            <person name="Wang Y."/>
            <person name="Cai H."/>
            <person name="Collins K."/>
            <person name="Stewart B.A."/>
            <person name="Lee S.R."/>
            <person name="Wilamowska K."/>
            <person name="Weinberg Z."/>
            <person name="Ruzzo W.L."/>
            <person name="Wloga D."/>
            <person name="Gaertig J."/>
            <person name="Frankel J."/>
            <person name="Tsao C.-C."/>
            <person name="Gorovsky M.A."/>
            <person name="Keeling P.J."/>
            <person name="Waller R.F."/>
            <person name="Patron N.J."/>
            <person name="Cherry J.M."/>
            <person name="Stover N.A."/>
            <person name="Krieger C.J."/>
            <person name="del Toro C."/>
            <person name="Ryder H.F."/>
            <person name="Williamson S.C."/>
            <person name="Barbeau R.A."/>
            <person name="Hamilton E.P."/>
            <person name="Orias E."/>
        </authorList>
    </citation>
    <scope>NUCLEOTIDE SEQUENCE [LARGE SCALE GENOMIC DNA]</scope>
    <source>
        <strain evidence="5">SB210</strain>
    </source>
</reference>
<feature type="compositionally biased region" description="Polar residues" evidence="3">
    <location>
        <begin position="14"/>
        <end position="84"/>
    </location>
</feature>
<gene>
    <name evidence="4" type="ORF">TTHERM_00713100</name>
</gene>
<sequence length="909" mass="103889">MINRDQQFKQILSSQKYEGSTNNQNRVSSSTYFPQESQSSSNLMITLQRPQTAKLSQKSFTKLPQQGSSSQIKNIDSQRSQKSNPLMKHRNVSSPGHMQKSVKINTKNSISNYQLGSTKSELTFKSFENIPASSHNIQQNNQITSNTQKGYSPQKTQNTFYQQTGQNQKQSMMHLQSQNQYKYEELSQISDSNIMYQEQYDQMNQDVSFQIQQALNSIKVDQVIKLFESKCKDIKLDVQFPQLIKFVDRVQKSCQNGKLDLSEQSLGPNSAKIVSEIIKNNSNFSTLNLNRNNIKDEGALLIAQAILNNPNICIIDVSNNNLSSQGCQFFFELLMSTESIYSLNISSPDSYNRNKMNFETSKSICQMLKVNQTLSFLDLSHSLLGPNGLNKIVKGLKENKSLVYLNLSFNELGPECGKILQPILLNSKIVELNLSNNKIGNQSLDKIGETILTGQGTFAIEILNFSYNQINSDGLCDFMKAIMRNSKIQKLYFDGNSFQDPVNDSLTNYFIANSSLKTFSLRDCSFHANLIENVSLGLQQNDSLKVLDISHNYIGDEGLTYLAECLSKENKSLEELYMKRCNIQEKGGVELAKIVACHPKLSKIDVSHNLMSEESGTYIATNIRTNWNIVLFDIEKNYIRYDQHVEIKKLVKRNQEFSKMKEPVCLLNTLSNLRSSEIKKEDLEQRKNNLIQKERINNNDTSQLAVQIQKAEQVLVQTEEVVKQQQLEMRAEMDQIMKELKNLDIIQNTQVNDLLKEIDKQFEKNQNTRKEIDTMRKEIKTKTQDMIHRKNLLLQQLAIQKKIVKEEELKAKSEEMAYQMFSQNVENLKKKIELLKQGKLPPSDQQLQNQKTLSTPNSPQTKQGNFSFPPGAENTNTKTSAFKKPKTKTSNSATNIKNKKQQNKNDTKK</sequence>
<dbReference type="AlphaFoldDB" id="Q24CZ1"/>
<evidence type="ECO:0000256" key="3">
    <source>
        <dbReference type="SAM" id="MobiDB-lite"/>
    </source>
</evidence>
<dbReference type="PANTHER" id="PTHR24111:SF0">
    <property type="entry name" value="LEUCINE-RICH REPEAT-CONTAINING PROTEIN"/>
    <property type="match status" value="1"/>
</dbReference>
<keyword evidence="1" id="KW-0677">Repeat</keyword>
<name>Q24CZ1_TETTS</name>
<evidence type="ECO:0000256" key="1">
    <source>
        <dbReference type="ARBA" id="ARBA00022737"/>
    </source>
</evidence>
<dbReference type="eggNOG" id="KOG4308">
    <property type="taxonomic scope" value="Eukaryota"/>
</dbReference>
<dbReference type="InterPro" id="IPR032675">
    <property type="entry name" value="LRR_dom_sf"/>
</dbReference>
<dbReference type="HOGENOM" id="CLU_324288_0_0_1"/>
<keyword evidence="5" id="KW-1185">Reference proteome</keyword>
<evidence type="ECO:0008006" key="6">
    <source>
        <dbReference type="Google" id="ProtNLM"/>
    </source>
</evidence>
<evidence type="ECO:0000313" key="5">
    <source>
        <dbReference type="Proteomes" id="UP000009168"/>
    </source>
</evidence>
<dbReference type="SMART" id="SM00368">
    <property type="entry name" value="LRR_RI"/>
    <property type="match status" value="9"/>
</dbReference>
<proteinExistence type="predicted"/>
<dbReference type="PROSITE" id="PS51450">
    <property type="entry name" value="LRR"/>
    <property type="match status" value="1"/>
</dbReference>
<evidence type="ECO:0000256" key="2">
    <source>
        <dbReference type="SAM" id="Coils"/>
    </source>
</evidence>
<feature type="compositionally biased region" description="Polar residues" evidence="3">
    <location>
        <begin position="843"/>
        <end position="866"/>
    </location>
</feature>